<sequence>MQLRWADRAYLKGWMGLNRQGKVFWVMMIFVTALYAQPANGQASSSGNTADSEGTTAGALVSRPPQVWADAAVAHELKVIDDDGTQPLRFRVHKIDAKSDTVRVEVETKLGAVARLVERNGRPLTVAEDLAEQERLRGVMGRPEEFVRHHKRDAGTRQDTIELVKLMPRAMLFTYAAGQPQWKGFAGQQVSIDFRPNPAFHPPSMAADMLTGLEGRLWIDARSGRMVRVEARVLKPVSFGWGIVGKIYPGGTLALEQANPAGERWVYSNLDMHLNMRVVVKSLAMNDRMVASDFEALPGPVSMQDAVQMLLAMHVPTR</sequence>
<keyword evidence="3" id="KW-1185">Reference proteome</keyword>
<reference evidence="2 3" key="1">
    <citation type="submission" date="2016-10" db="EMBL/GenBank/DDBJ databases">
        <authorList>
            <person name="de Groot N.N."/>
        </authorList>
    </citation>
    <scope>NUCLEOTIDE SEQUENCE [LARGE SCALE GENOMIC DNA]</scope>
    <source>
        <strain evidence="2 3">DSM 22489</strain>
    </source>
</reference>
<protein>
    <submittedName>
        <fullName evidence="2">Uncharacterized protein</fullName>
    </submittedName>
</protein>
<evidence type="ECO:0000313" key="3">
    <source>
        <dbReference type="Proteomes" id="UP000236728"/>
    </source>
</evidence>
<proteinExistence type="predicted"/>
<organism evidence="2 3">
    <name type="scientific">Bryocella elongata</name>
    <dbReference type="NCBI Taxonomy" id="863522"/>
    <lineage>
        <taxon>Bacteria</taxon>
        <taxon>Pseudomonadati</taxon>
        <taxon>Acidobacteriota</taxon>
        <taxon>Terriglobia</taxon>
        <taxon>Terriglobales</taxon>
        <taxon>Acidobacteriaceae</taxon>
        <taxon>Bryocella</taxon>
    </lineage>
</organism>
<dbReference type="EMBL" id="FNVA01000001">
    <property type="protein sequence ID" value="SEF68496.1"/>
    <property type="molecule type" value="Genomic_DNA"/>
</dbReference>
<dbReference type="AlphaFoldDB" id="A0A1H5U0C2"/>
<evidence type="ECO:0000313" key="2">
    <source>
        <dbReference type="EMBL" id="SEF68496.1"/>
    </source>
</evidence>
<name>A0A1H5U0C2_9BACT</name>
<feature type="region of interest" description="Disordered" evidence="1">
    <location>
        <begin position="41"/>
        <end position="61"/>
    </location>
</feature>
<evidence type="ECO:0000256" key="1">
    <source>
        <dbReference type="SAM" id="MobiDB-lite"/>
    </source>
</evidence>
<feature type="compositionally biased region" description="Polar residues" evidence="1">
    <location>
        <begin position="41"/>
        <end position="55"/>
    </location>
</feature>
<gene>
    <name evidence="2" type="ORF">SAMN05421819_0815</name>
</gene>
<dbReference type="Proteomes" id="UP000236728">
    <property type="component" value="Unassembled WGS sequence"/>
</dbReference>
<accession>A0A1H5U0C2</accession>